<gene>
    <name evidence="7" type="ORF">IQ241_13160</name>
</gene>
<feature type="transmembrane region" description="Helical" evidence="6">
    <location>
        <begin position="51"/>
        <end position="69"/>
    </location>
</feature>
<evidence type="ECO:0000256" key="5">
    <source>
        <dbReference type="ARBA" id="ARBA00023136"/>
    </source>
</evidence>
<protein>
    <submittedName>
        <fullName evidence="7">EamA-like transporter family protein</fullName>
    </submittedName>
</protein>
<keyword evidence="2" id="KW-1003">Cell membrane</keyword>
<dbReference type="PANTHER" id="PTHR30561:SF9">
    <property type="entry name" value="4-AMINO-4-DEOXY-L-ARABINOSE-PHOSPHOUNDECAPRENOL FLIPPASE SUBUNIT ARNF-RELATED"/>
    <property type="match status" value="1"/>
</dbReference>
<reference evidence="7" key="1">
    <citation type="submission" date="2020-10" db="EMBL/GenBank/DDBJ databases">
        <authorList>
            <person name="Castelo-Branco R."/>
            <person name="Eusebio N."/>
            <person name="Adriana R."/>
            <person name="Vieira A."/>
            <person name="Brugerolle De Fraissinette N."/>
            <person name="Rezende De Castro R."/>
            <person name="Schneider M.P."/>
            <person name="Vasconcelos V."/>
            <person name="Leao P.N."/>
        </authorList>
    </citation>
    <scope>NUCLEOTIDE SEQUENCE</scope>
    <source>
        <strain evidence="7">LEGE 07310</strain>
    </source>
</reference>
<dbReference type="InterPro" id="IPR037185">
    <property type="entry name" value="EmrE-like"/>
</dbReference>
<dbReference type="InterPro" id="IPR000390">
    <property type="entry name" value="Small_drug/metabolite_transptr"/>
</dbReference>
<keyword evidence="3 6" id="KW-0812">Transmembrane</keyword>
<keyword evidence="8" id="KW-1185">Reference proteome</keyword>
<dbReference type="GO" id="GO:0022857">
    <property type="term" value="F:transmembrane transporter activity"/>
    <property type="evidence" value="ECO:0007669"/>
    <property type="project" value="InterPro"/>
</dbReference>
<evidence type="ECO:0000256" key="1">
    <source>
        <dbReference type="ARBA" id="ARBA00004651"/>
    </source>
</evidence>
<evidence type="ECO:0000313" key="8">
    <source>
        <dbReference type="Proteomes" id="UP000636505"/>
    </source>
</evidence>
<dbReference type="RefSeq" id="WP_193907866.1">
    <property type="nucleotide sequence ID" value="NZ_JADEXG010000028.1"/>
</dbReference>
<keyword evidence="5 6" id="KW-0472">Membrane</keyword>
<dbReference type="PANTHER" id="PTHR30561">
    <property type="entry name" value="SMR FAMILY PROTON-DEPENDENT DRUG EFFLUX TRANSPORTER SUGE"/>
    <property type="match status" value="1"/>
</dbReference>
<dbReference type="Proteomes" id="UP000636505">
    <property type="component" value="Unassembled WGS sequence"/>
</dbReference>
<organism evidence="7 8">
    <name type="scientific">Vasconcelosia minhoensis LEGE 07310</name>
    <dbReference type="NCBI Taxonomy" id="915328"/>
    <lineage>
        <taxon>Bacteria</taxon>
        <taxon>Bacillati</taxon>
        <taxon>Cyanobacteriota</taxon>
        <taxon>Cyanophyceae</taxon>
        <taxon>Nodosilineales</taxon>
        <taxon>Cymatolegaceae</taxon>
        <taxon>Vasconcelosia</taxon>
        <taxon>Vasconcelosia minhoensis</taxon>
    </lineage>
</organism>
<evidence type="ECO:0000256" key="4">
    <source>
        <dbReference type="ARBA" id="ARBA00022989"/>
    </source>
</evidence>
<dbReference type="Gene3D" id="1.10.3730.20">
    <property type="match status" value="1"/>
</dbReference>
<dbReference type="GO" id="GO:0005886">
    <property type="term" value="C:plasma membrane"/>
    <property type="evidence" value="ECO:0007669"/>
    <property type="project" value="UniProtKB-SubCell"/>
</dbReference>
<dbReference type="EMBL" id="JADEXG010000028">
    <property type="protein sequence ID" value="MBE9078229.1"/>
    <property type="molecule type" value="Genomic_DNA"/>
</dbReference>
<comment type="caution">
    <text evidence="7">The sequence shown here is derived from an EMBL/GenBank/DDBJ whole genome shotgun (WGS) entry which is preliminary data.</text>
</comment>
<sequence>MTLPEFGLLLISILTSSIGQLLLKLGAVKLGKVTAGNAIEHILSIVATPELVAGLMAYGVGAIAYILLLTRVKLSVAAPSASLIYLSSVLIGYFIFQEAIPLTRAVGLGLIICGVVLVVSR</sequence>
<evidence type="ECO:0000256" key="2">
    <source>
        <dbReference type="ARBA" id="ARBA00022475"/>
    </source>
</evidence>
<evidence type="ECO:0000313" key="7">
    <source>
        <dbReference type="EMBL" id="MBE9078229.1"/>
    </source>
</evidence>
<evidence type="ECO:0000256" key="3">
    <source>
        <dbReference type="ARBA" id="ARBA00022692"/>
    </source>
</evidence>
<dbReference type="SUPFAM" id="SSF103481">
    <property type="entry name" value="Multidrug resistance efflux transporter EmrE"/>
    <property type="match status" value="1"/>
</dbReference>
<evidence type="ECO:0000256" key="6">
    <source>
        <dbReference type="SAM" id="Phobius"/>
    </source>
</evidence>
<dbReference type="AlphaFoldDB" id="A0A8J7DRC5"/>
<accession>A0A8J7DRC5</accession>
<comment type="subcellular location">
    <subcellularLocation>
        <location evidence="1">Cell membrane</location>
        <topology evidence="1">Multi-pass membrane protein</topology>
    </subcellularLocation>
</comment>
<feature type="transmembrane region" description="Helical" evidence="6">
    <location>
        <begin position="102"/>
        <end position="120"/>
    </location>
</feature>
<feature type="transmembrane region" description="Helical" evidence="6">
    <location>
        <begin position="76"/>
        <end position="96"/>
    </location>
</feature>
<proteinExistence type="predicted"/>
<name>A0A8J7DRC5_9CYAN</name>
<keyword evidence="4 6" id="KW-1133">Transmembrane helix</keyword>